<name>S4PV22_9NEOP</name>
<feature type="non-terminal residue" evidence="1">
    <location>
        <position position="103"/>
    </location>
</feature>
<dbReference type="AlphaFoldDB" id="S4PV22"/>
<protein>
    <submittedName>
        <fullName evidence="1">Uncharacterized protein</fullName>
    </submittedName>
</protein>
<evidence type="ECO:0000313" key="1">
    <source>
        <dbReference type="EMBL" id="JAA83267.1"/>
    </source>
</evidence>
<reference evidence="1" key="2">
    <citation type="submission" date="2013-05" db="EMBL/GenBank/DDBJ databases">
        <authorList>
            <person name="Carter J.-M."/>
            <person name="Baker S.C."/>
            <person name="Pink R."/>
            <person name="Carter D.R.F."/>
            <person name="Collins A."/>
            <person name="Tomlin J."/>
            <person name="Gibbs M."/>
            <person name="Breuker C.J."/>
        </authorList>
    </citation>
    <scope>NUCLEOTIDE SEQUENCE</scope>
    <source>
        <tissue evidence="1">Ovary</tissue>
    </source>
</reference>
<organism evidence="1">
    <name type="scientific">Pararge aegeria</name>
    <name type="common">speckled wood butterfly</name>
    <dbReference type="NCBI Taxonomy" id="116150"/>
    <lineage>
        <taxon>Eukaryota</taxon>
        <taxon>Metazoa</taxon>
        <taxon>Ecdysozoa</taxon>
        <taxon>Arthropoda</taxon>
        <taxon>Hexapoda</taxon>
        <taxon>Insecta</taxon>
        <taxon>Pterygota</taxon>
        <taxon>Neoptera</taxon>
        <taxon>Endopterygota</taxon>
        <taxon>Lepidoptera</taxon>
        <taxon>Glossata</taxon>
        <taxon>Ditrysia</taxon>
        <taxon>Papilionoidea</taxon>
        <taxon>Nymphalidae</taxon>
        <taxon>Satyrinae</taxon>
        <taxon>Satyrini</taxon>
        <taxon>Parargina</taxon>
        <taxon>Pararge</taxon>
    </lineage>
</organism>
<sequence>MSGFHVTSTFFFLSSQETVVNKPNVTGAIFRILMTFALLKRCAFLKIRINLSLNILCVACATENDLISDLFSPYFFLQPYYYFYSKKLKKNKNSKSIDCQAIV</sequence>
<accession>S4PV22</accession>
<reference evidence="1" key="1">
    <citation type="journal article" date="2013" name="BMC Genomics">
        <title>Unscrambling butterfly oogenesis.</title>
        <authorList>
            <person name="Carter J.M."/>
            <person name="Baker S.C."/>
            <person name="Pink R."/>
            <person name="Carter D.R."/>
            <person name="Collins A."/>
            <person name="Tomlin J."/>
            <person name="Gibbs M."/>
            <person name="Breuker C.J."/>
        </authorList>
    </citation>
    <scope>NUCLEOTIDE SEQUENCE</scope>
    <source>
        <tissue evidence="1">Ovary</tissue>
    </source>
</reference>
<dbReference type="EMBL" id="GAIX01009293">
    <property type="protein sequence ID" value="JAA83267.1"/>
    <property type="molecule type" value="Transcribed_RNA"/>
</dbReference>
<proteinExistence type="predicted"/>